<evidence type="ECO:0000313" key="2">
    <source>
        <dbReference type="Proteomes" id="UP001174909"/>
    </source>
</evidence>
<keyword evidence="2" id="KW-1185">Reference proteome</keyword>
<evidence type="ECO:0008006" key="3">
    <source>
        <dbReference type="Google" id="ProtNLM"/>
    </source>
</evidence>
<protein>
    <recommendedName>
        <fullName evidence="3">Phytanoyl-CoA dioxygenase family protein</fullName>
    </recommendedName>
</protein>
<dbReference type="Proteomes" id="UP001174909">
    <property type="component" value="Unassembled WGS sequence"/>
</dbReference>
<comment type="caution">
    <text evidence="1">The sequence shown here is derived from an EMBL/GenBank/DDBJ whole genome shotgun (WGS) entry which is preliminary data.</text>
</comment>
<accession>A0AA35X0P8</accession>
<dbReference type="InterPro" id="IPR008775">
    <property type="entry name" value="Phytyl_CoA_dOase-like"/>
</dbReference>
<evidence type="ECO:0000313" key="1">
    <source>
        <dbReference type="EMBL" id="CAI8039834.1"/>
    </source>
</evidence>
<gene>
    <name evidence="1" type="ORF">GBAR_LOCUS22202</name>
</gene>
<proteinExistence type="predicted"/>
<sequence length="245" mass="27390">MGHLTAEDTEFFKENGYLVMRGALEQEAIDAALDRLWEALDEDRNDPESWIRKGYRSVPVGNEEVISGTTYNNRVFAMAEELVGKDKLNTSGGAGPHINFPDPDRKWREPGGHLDGYHTPTNGVPKGVVGAFTLGATVYLDTVEKRGGGFTVWPGSHRIWAEYFRHHDLDSLPGGGAPFDLGPSYEFTGGAGDVCFWHHQMSHTAGPNCGRNVRIACISRYRRKDLDQIKFETPDDMWKYWDGIS</sequence>
<dbReference type="Gene3D" id="2.60.120.620">
    <property type="entry name" value="q2cbj1_9rhob like domain"/>
    <property type="match status" value="1"/>
</dbReference>
<dbReference type="AlphaFoldDB" id="A0AA35X0P8"/>
<dbReference type="EMBL" id="CASHTH010003067">
    <property type="protein sequence ID" value="CAI8039834.1"/>
    <property type="molecule type" value="Genomic_DNA"/>
</dbReference>
<dbReference type="Pfam" id="PF05721">
    <property type="entry name" value="PhyH"/>
    <property type="match status" value="1"/>
</dbReference>
<dbReference type="SUPFAM" id="SSF51197">
    <property type="entry name" value="Clavaminate synthase-like"/>
    <property type="match status" value="1"/>
</dbReference>
<dbReference type="PANTHER" id="PTHR31630">
    <property type="entry name" value="PHYTANOYL-COA DIOXYGENASE-RELATED-RELATED"/>
    <property type="match status" value="1"/>
</dbReference>
<reference evidence="1" key="1">
    <citation type="submission" date="2023-03" db="EMBL/GenBank/DDBJ databases">
        <authorList>
            <person name="Steffen K."/>
            <person name="Cardenas P."/>
        </authorList>
    </citation>
    <scope>NUCLEOTIDE SEQUENCE</scope>
</reference>
<name>A0AA35X0P8_GEOBA</name>
<dbReference type="PANTHER" id="PTHR31630:SF6">
    <property type="entry name" value="PHYTANOYL-COA DIOXYGENASE-RELATED"/>
    <property type="match status" value="1"/>
</dbReference>
<organism evidence="1 2">
    <name type="scientific">Geodia barretti</name>
    <name type="common">Barrett's horny sponge</name>
    <dbReference type="NCBI Taxonomy" id="519541"/>
    <lineage>
        <taxon>Eukaryota</taxon>
        <taxon>Metazoa</taxon>
        <taxon>Porifera</taxon>
        <taxon>Demospongiae</taxon>
        <taxon>Heteroscleromorpha</taxon>
        <taxon>Tetractinellida</taxon>
        <taxon>Astrophorina</taxon>
        <taxon>Geodiidae</taxon>
        <taxon>Geodia</taxon>
    </lineage>
</organism>